<keyword evidence="2" id="KW-0812">Transmembrane</keyword>
<evidence type="ECO:0000256" key="2">
    <source>
        <dbReference type="SAM" id="Phobius"/>
    </source>
</evidence>
<feature type="compositionally biased region" description="Polar residues" evidence="1">
    <location>
        <begin position="400"/>
        <end position="423"/>
    </location>
</feature>
<dbReference type="GO" id="GO:0009986">
    <property type="term" value="C:cell surface"/>
    <property type="evidence" value="ECO:0007669"/>
    <property type="project" value="TreeGrafter"/>
</dbReference>
<feature type="compositionally biased region" description="Low complexity" evidence="1">
    <location>
        <begin position="345"/>
        <end position="364"/>
    </location>
</feature>
<dbReference type="GO" id="GO:0005034">
    <property type="term" value="F:osmosensor activity"/>
    <property type="evidence" value="ECO:0007669"/>
    <property type="project" value="InterPro"/>
</dbReference>
<feature type="compositionally biased region" description="Low complexity" evidence="1">
    <location>
        <begin position="185"/>
        <end position="201"/>
    </location>
</feature>
<dbReference type="GO" id="GO:0030010">
    <property type="term" value="P:establishment of cell polarity"/>
    <property type="evidence" value="ECO:0007669"/>
    <property type="project" value="TreeGrafter"/>
</dbReference>
<dbReference type="PANTHER" id="PTHR35778">
    <property type="entry name" value="SIGNALING MUCIN HKR1-RELATED"/>
    <property type="match status" value="1"/>
</dbReference>
<dbReference type="RefSeq" id="XP_025369060.1">
    <property type="nucleotide sequence ID" value="XM_025510462.1"/>
</dbReference>
<feature type="compositionally biased region" description="Low complexity" evidence="1">
    <location>
        <begin position="46"/>
        <end position="57"/>
    </location>
</feature>
<organism evidence="4 5">
    <name type="scientific">Ceraceosorus guamensis</name>
    <dbReference type="NCBI Taxonomy" id="1522189"/>
    <lineage>
        <taxon>Eukaryota</taxon>
        <taxon>Fungi</taxon>
        <taxon>Dikarya</taxon>
        <taxon>Basidiomycota</taxon>
        <taxon>Ustilaginomycotina</taxon>
        <taxon>Exobasidiomycetes</taxon>
        <taxon>Ceraceosorales</taxon>
        <taxon>Ceraceosoraceae</taxon>
        <taxon>Ceraceosorus</taxon>
    </lineage>
</organism>
<evidence type="ECO:0008006" key="6">
    <source>
        <dbReference type="Google" id="ProtNLM"/>
    </source>
</evidence>
<dbReference type="PANTHER" id="PTHR35778:SF1">
    <property type="entry name" value="SIGNALING MUCIN HKR1-RELATED"/>
    <property type="match status" value="1"/>
</dbReference>
<feature type="compositionally biased region" description="Low complexity" evidence="1">
    <location>
        <begin position="372"/>
        <end position="389"/>
    </location>
</feature>
<keyword evidence="2" id="KW-1133">Transmembrane helix</keyword>
<dbReference type="GeneID" id="37032332"/>
<keyword evidence="5" id="KW-1185">Reference proteome</keyword>
<keyword evidence="2" id="KW-0472">Membrane</keyword>
<dbReference type="GO" id="GO:0007232">
    <property type="term" value="P:osmosensory signaling pathway via Sho1 osmosensor"/>
    <property type="evidence" value="ECO:0007669"/>
    <property type="project" value="InterPro"/>
</dbReference>
<dbReference type="EMBL" id="KZ819386">
    <property type="protein sequence ID" value="PWN41900.1"/>
    <property type="molecule type" value="Genomic_DNA"/>
</dbReference>
<evidence type="ECO:0000256" key="3">
    <source>
        <dbReference type="SAM" id="SignalP"/>
    </source>
</evidence>
<evidence type="ECO:0000313" key="4">
    <source>
        <dbReference type="EMBL" id="PWN41900.1"/>
    </source>
</evidence>
<reference evidence="4 5" key="1">
    <citation type="journal article" date="2018" name="Mol. Biol. Evol.">
        <title>Broad Genomic Sampling Reveals a Smut Pathogenic Ancestry of the Fungal Clade Ustilaginomycotina.</title>
        <authorList>
            <person name="Kijpornyongpan T."/>
            <person name="Mondo S.J."/>
            <person name="Barry K."/>
            <person name="Sandor L."/>
            <person name="Lee J."/>
            <person name="Lipzen A."/>
            <person name="Pangilinan J."/>
            <person name="LaButti K."/>
            <person name="Hainaut M."/>
            <person name="Henrissat B."/>
            <person name="Grigoriev I.V."/>
            <person name="Spatafora J.W."/>
            <person name="Aime M.C."/>
        </authorList>
    </citation>
    <scope>NUCLEOTIDE SEQUENCE [LARGE SCALE GENOMIC DNA]</scope>
    <source>
        <strain evidence="4 5">MCA 4658</strain>
    </source>
</reference>
<accession>A0A316VWQ1</accession>
<feature type="compositionally biased region" description="Basic and acidic residues" evidence="1">
    <location>
        <begin position="489"/>
        <end position="498"/>
    </location>
</feature>
<dbReference type="GO" id="GO:0005886">
    <property type="term" value="C:plasma membrane"/>
    <property type="evidence" value="ECO:0007669"/>
    <property type="project" value="InterPro"/>
</dbReference>
<dbReference type="GO" id="GO:0031505">
    <property type="term" value="P:fungal-type cell wall organization"/>
    <property type="evidence" value="ECO:0007669"/>
    <property type="project" value="TreeGrafter"/>
</dbReference>
<dbReference type="STRING" id="1522189.A0A316VWQ1"/>
<dbReference type="InterPro" id="IPR039295">
    <property type="entry name" value="MSB2"/>
</dbReference>
<feature type="region of interest" description="Disordered" evidence="1">
    <location>
        <begin position="857"/>
        <end position="893"/>
    </location>
</feature>
<evidence type="ECO:0000313" key="5">
    <source>
        <dbReference type="Proteomes" id="UP000245783"/>
    </source>
</evidence>
<gene>
    <name evidence="4" type="ORF">IE81DRAFT_153058</name>
</gene>
<name>A0A316VWQ1_9BASI</name>
<feature type="region of interest" description="Disordered" evidence="1">
    <location>
        <begin position="36"/>
        <end position="517"/>
    </location>
</feature>
<dbReference type="AlphaFoldDB" id="A0A316VWQ1"/>
<feature type="compositionally biased region" description="Low complexity" evidence="1">
    <location>
        <begin position="136"/>
        <end position="145"/>
    </location>
</feature>
<feature type="compositionally biased region" description="Basic and acidic residues" evidence="1">
    <location>
        <begin position="271"/>
        <end position="280"/>
    </location>
</feature>
<proteinExistence type="predicted"/>
<evidence type="ECO:0000256" key="1">
    <source>
        <dbReference type="SAM" id="MobiDB-lite"/>
    </source>
</evidence>
<dbReference type="InParanoid" id="A0A316VWQ1"/>
<feature type="compositionally biased region" description="Low complexity" evidence="1">
    <location>
        <begin position="88"/>
        <end position="104"/>
    </location>
</feature>
<dbReference type="OrthoDB" id="3366093at2759"/>
<dbReference type="GO" id="GO:0005576">
    <property type="term" value="C:extracellular region"/>
    <property type="evidence" value="ECO:0007669"/>
    <property type="project" value="TreeGrafter"/>
</dbReference>
<dbReference type="GO" id="GO:0006972">
    <property type="term" value="P:hyperosmotic response"/>
    <property type="evidence" value="ECO:0007669"/>
    <property type="project" value="TreeGrafter"/>
</dbReference>
<keyword evidence="3" id="KW-0732">Signal</keyword>
<dbReference type="GO" id="GO:0001402">
    <property type="term" value="P:signal transduction involved in filamentous growth"/>
    <property type="evidence" value="ECO:0007669"/>
    <property type="project" value="TreeGrafter"/>
</dbReference>
<feature type="transmembrane region" description="Helical" evidence="2">
    <location>
        <begin position="670"/>
        <end position="691"/>
    </location>
</feature>
<feature type="signal peptide" evidence="3">
    <location>
        <begin position="1"/>
        <end position="20"/>
    </location>
</feature>
<feature type="compositionally biased region" description="Basic and acidic residues" evidence="1">
    <location>
        <begin position="117"/>
        <end position="135"/>
    </location>
</feature>
<dbReference type="Proteomes" id="UP000245783">
    <property type="component" value="Unassembled WGS sequence"/>
</dbReference>
<protein>
    <recommendedName>
        <fullName evidence="6">Mid2 domain-containing protein</fullName>
    </recommendedName>
</protein>
<dbReference type="GO" id="GO:0030427">
    <property type="term" value="C:site of polarized growth"/>
    <property type="evidence" value="ECO:0007669"/>
    <property type="project" value="TreeGrafter"/>
</dbReference>
<feature type="chain" id="PRO_5016355760" description="Mid2 domain-containing protein" evidence="3">
    <location>
        <begin position="21"/>
        <end position="893"/>
    </location>
</feature>
<sequence>MRVSAAYILLALSSAGLVAGNLSGLEHKQRARSFGRELRRADGGSAPLRAAERAPLADLFSDDDDSDSKDDKKDSFLNTVLGGDDSNDSSSSETTSTSSTNTKSASDDDTSSSKTSTKTDDGKSSTKTSTDDDNKPTSTKTSSNDGNKQATKTSTDDEPTSTNKGLVGDLVDGVDSILNPDGDKATSTTKTSGGPTPAPTANKTKGEDDDDSTSSKNKSSSKDNEDDDDDTSSKNGGLLDGLTSAVGGVISDVGGILTGIGSTKTSDGDDDKSTKSKTKTDDDESTTTSKGGLLDPILTPIIGGGDDDSSSKTKTKTKTDDEPTTTKTGLLDPILTPIFDPPTDKPTSTKTKTGTKPTDTSQNGDSDDSTSKDTNTGNSGTKTKTENNGQATRTQDDSSETTPVDNNGAGSTSQFEAPNTRPTATHLLTDPEATATRTASDSDTDSNGGSRSGQSDSSTDTETQTTGGYWYADKSSLILPSATSSGDSDNDKQHDSTKVDAPQETAGQQFPGTIVPADGALVQPTDTTSVAILLKPTMKWTWLASNSDTTAQVFAFLPAIIAQSVGLQPNDIVTVRLQSYYPTGQTKESDALSLYMAYVPSKNTEDLAADVRNTSSTFYTGPKDNVAKQLAANVDPNFNILSVVGGQTRGSNAQHETQGDDDSSATLRNALIGVGSALVAVIVGFVGWRIWRKQRKAELAARRAAARPGRRGTIRSFGAGPLRETWAPSIAEQERVLHGQQLTQTWENSDEMHEQDDGPLRRSIIQPGSAGLETGWGDPFVDQWAVGNRSSVMTERSGGSGGLLSRASGLTEAQRIQQDYIDGHEDGVTPLSPTSALAMGGSYNEEYQIPQQYTSSHAYGPRASENQRHRKRTSRSSTASISRPELQSNSMLL</sequence>
<feature type="compositionally biased region" description="Low complexity" evidence="1">
    <location>
        <begin position="452"/>
        <end position="468"/>
    </location>
</feature>